<keyword evidence="8" id="KW-0067">ATP-binding</keyword>
<dbReference type="OrthoDB" id="9812241at2"/>
<dbReference type="GO" id="GO:0000155">
    <property type="term" value="F:phosphorelay sensor kinase activity"/>
    <property type="evidence" value="ECO:0007669"/>
    <property type="project" value="InterPro"/>
</dbReference>
<dbReference type="Gene3D" id="6.10.340.10">
    <property type="match status" value="1"/>
</dbReference>
<dbReference type="InterPro" id="IPR003594">
    <property type="entry name" value="HATPase_dom"/>
</dbReference>
<dbReference type="SMART" id="SM00304">
    <property type="entry name" value="HAMP"/>
    <property type="match status" value="1"/>
</dbReference>
<evidence type="ECO:0000259" key="13">
    <source>
        <dbReference type="PROSITE" id="PS50885"/>
    </source>
</evidence>
<dbReference type="Pfam" id="PF00512">
    <property type="entry name" value="HisKA"/>
    <property type="match status" value="1"/>
</dbReference>
<dbReference type="eggNOG" id="COG5002">
    <property type="taxonomic scope" value="Bacteria"/>
</dbReference>
<dbReference type="RefSeq" id="WP_044245035.1">
    <property type="nucleotide sequence ID" value="NZ_ASRX01000040.1"/>
</dbReference>
<dbReference type="SUPFAM" id="SSF158472">
    <property type="entry name" value="HAMP domain-like"/>
    <property type="match status" value="1"/>
</dbReference>
<dbReference type="InterPro" id="IPR004358">
    <property type="entry name" value="Sig_transdc_His_kin-like_C"/>
</dbReference>
<evidence type="ECO:0000313" key="14">
    <source>
        <dbReference type="EMBL" id="EYF03943.1"/>
    </source>
</evidence>
<comment type="caution">
    <text evidence="14">The sequence shown here is derived from an EMBL/GenBank/DDBJ whole genome shotgun (WGS) entry which is preliminary data.</text>
</comment>
<keyword evidence="5" id="KW-0808">Transferase</keyword>
<evidence type="ECO:0000256" key="1">
    <source>
        <dbReference type="ARBA" id="ARBA00000085"/>
    </source>
</evidence>
<dbReference type="EMBL" id="ASRX01000040">
    <property type="protein sequence ID" value="EYF03943.1"/>
    <property type="molecule type" value="Genomic_DNA"/>
</dbReference>
<dbReference type="Gene3D" id="3.30.565.10">
    <property type="entry name" value="Histidine kinase-like ATPase, C-terminal domain"/>
    <property type="match status" value="1"/>
</dbReference>
<dbReference type="SMART" id="SM00388">
    <property type="entry name" value="HisKA"/>
    <property type="match status" value="1"/>
</dbReference>
<comment type="catalytic activity">
    <reaction evidence="1">
        <text>ATP + protein L-histidine = ADP + protein N-phospho-L-histidine.</text>
        <dbReference type="EC" id="2.7.13.3"/>
    </reaction>
</comment>
<reference evidence="14 15" key="1">
    <citation type="submission" date="2013-05" db="EMBL/GenBank/DDBJ databases">
        <title>Genome assembly of Chondromyces apiculatus DSM 436.</title>
        <authorList>
            <person name="Sharma G."/>
            <person name="Khatri I."/>
            <person name="Kaur C."/>
            <person name="Mayilraj S."/>
            <person name="Subramanian S."/>
        </authorList>
    </citation>
    <scope>NUCLEOTIDE SEQUENCE [LARGE SCALE GENOMIC DNA]</scope>
    <source>
        <strain evidence="14 15">DSM 436</strain>
    </source>
</reference>
<dbReference type="GO" id="GO:0000156">
    <property type="term" value="F:phosphorelay response regulator activity"/>
    <property type="evidence" value="ECO:0007669"/>
    <property type="project" value="TreeGrafter"/>
</dbReference>
<evidence type="ECO:0000256" key="10">
    <source>
        <dbReference type="SAM" id="Coils"/>
    </source>
</evidence>
<keyword evidence="11" id="KW-0812">Transmembrane</keyword>
<accession>A0A017T3X6</accession>
<dbReference type="Proteomes" id="UP000019678">
    <property type="component" value="Unassembled WGS sequence"/>
</dbReference>
<dbReference type="InterPro" id="IPR050351">
    <property type="entry name" value="BphY/WalK/GraS-like"/>
</dbReference>
<dbReference type="CDD" id="cd06225">
    <property type="entry name" value="HAMP"/>
    <property type="match status" value="1"/>
</dbReference>
<dbReference type="InterPro" id="IPR036097">
    <property type="entry name" value="HisK_dim/P_sf"/>
</dbReference>
<dbReference type="Pfam" id="PF00672">
    <property type="entry name" value="HAMP"/>
    <property type="match status" value="1"/>
</dbReference>
<evidence type="ECO:0000256" key="7">
    <source>
        <dbReference type="ARBA" id="ARBA00022777"/>
    </source>
</evidence>
<sequence>MTVVGRISFGVTVALIALVGVTLWLVARVDELARLNVETVEVQVAATDRAAEARRLVDPLESISSKYLVSRDPAYAERAEELEDALSRELTALDALPIDAAERAAEASLQSAFKAHLAAFGVERLHGLEGTPERVDALEASLDTVRQALAELTRSSRRAMTERSTAALARSEEAARLSFAAAAVALLGSLAVLAFLLRTVSRPLRALVAGTRAVSAGDFSTRIDVRSRDELAHLARAFNAMVSELEQLERLKSSFVSHISHELKTPLVGMIETNQLLLDEVLGPLDDRQRRMLDLQLSSARRLEAMISDLLDASAHAAGLRYVYSAHDLRAVVQRAAAVHEARAHNLGVRLTVTAQPDPIPVLCDADRIAQVVQNLVDNALKVTPRDGTLDVTADTVDDRDLDADLLPPGAERPRGRFARITVRDTGPGLPDDERRRIFDRFARGRHAARGSGAGVGLGLAICRDIVSAHRGFIGATSPEAGGAEFTVILPLHFAGSVPPRSLPALTAAGLLSTLPLVSAALPLVSAALPLVSAALPLVSAAALALGATACTPPAPRAVLPGDTLVSRGDLVAARAAYDRDATTSPFPEERAHAAFAAAMLLLHGDPDDPRGAAREALYAVEQRYSGTHWSRSARIVLDQIHARAVARLSLREEAARRAELQLELTTLVLRSDEIWYEMVEIEMRLDEARDERGKLLGEMALLRGRLEKLQEESDRVRGELDALKRIDLRRRP</sequence>
<dbReference type="SUPFAM" id="SSF47384">
    <property type="entry name" value="Homodimeric domain of signal transducing histidine kinase"/>
    <property type="match status" value="1"/>
</dbReference>
<evidence type="ECO:0000256" key="6">
    <source>
        <dbReference type="ARBA" id="ARBA00022741"/>
    </source>
</evidence>
<dbReference type="PROSITE" id="PS50885">
    <property type="entry name" value="HAMP"/>
    <property type="match status" value="1"/>
</dbReference>
<dbReference type="STRING" id="1192034.CAP_5044"/>
<keyword evidence="9" id="KW-0902">Two-component regulatory system</keyword>
<keyword evidence="4" id="KW-0597">Phosphoprotein</keyword>
<organism evidence="14 15">
    <name type="scientific">Chondromyces apiculatus DSM 436</name>
    <dbReference type="NCBI Taxonomy" id="1192034"/>
    <lineage>
        <taxon>Bacteria</taxon>
        <taxon>Pseudomonadati</taxon>
        <taxon>Myxococcota</taxon>
        <taxon>Polyangia</taxon>
        <taxon>Polyangiales</taxon>
        <taxon>Polyangiaceae</taxon>
        <taxon>Chondromyces</taxon>
    </lineage>
</organism>
<feature type="domain" description="Histidine kinase" evidence="12">
    <location>
        <begin position="258"/>
        <end position="494"/>
    </location>
</feature>
<evidence type="ECO:0000256" key="8">
    <source>
        <dbReference type="ARBA" id="ARBA00022840"/>
    </source>
</evidence>
<proteinExistence type="predicted"/>
<dbReference type="InterPro" id="IPR036890">
    <property type="entry name" value="HATPase_C_sf"/>
</dbReference>
<dbReference type="AlphaFoldDB" id="A0A017T3X6"/>
<gene>
    <name evidence="14" type="ORF">CAP_5044</name>
</gene>
<feature type="domain" description="HAMP" evidence="13">
    <location>
        <begin position="198"/>
        <end position="250"/>
    </location>
</feature>
<dbReference type="SMART" id="SM00387">
    <property type="entry name" value="HATPase_c"/>
    <property type="match status" value="1"/>
</dbReference>
<dbReference type="PANTHER" id="PTHR42878">
    <property type="entry name" value="TWO-COMPONENT HISTIDINE KINASE"/>
    <property type="match status" value="1"/>
</dbReference>
<keyword evidence="7" id="KW-0418">Kinase</keyword>
<keyword evidence="11" id="KW-1133">Transmembrane helix</keyword>
<evidence type="ECO:0000256" key="4">
    <source>
        <dbReference type="ARBA" id="ARBA00022553"/>
    </source>
</evidence>
<protein>
    <recommendedName>
        <fullName evidence="3">histidine kinase</fullName>
        <ecNumber evidence="3">2.7.13.3</ecNumber>
    </recommendedName>
</protein>
<dbReference type="InterPro" id="IPR005467">
    <property type="entry name" value="His_kinase_dom"/>
</dbReference>
<dbReference type="GO" id="GO:0030295">
    <property type="term" value="F:protein kinase activator activity"/>
    <property type="evidence" value="ECO:0007669"/>
    <property type="project" value="TreeGrafter"/>
</dbReference>
<evidence type="ECO:0000256" key="9">
    <source>
        <dbReference type="ARBA" id="ARBA00023012"/>
    </source>
</evidence>
<evidence type="ECO:0000259" key="12">
    <source>
        <dbReference type="PROSITE" id="PS50109"/>
    </source>
</evidence>
<keyword evidence="11" id="KW-0472">Membrane</keyword>
<evidence type="ECO:0000256" key="5">
    <source>
        <dbReference type="ARBA" id="ARBA00022679"/>
    </source>
</evidence>
<dbReference type="PROSITE" id="PS50109">
    <property type="entry name" value="HIS_KIN"/>
    <property type="match status" value="1"/>
</dbReference>
<evidence type="ECO:0000256" key="3">
    <source>
        <dbReference type="ARBA" id="ARBA00012438"/>
    </source>
</evidence>
<dbReference type="EC" id="2.7.13.3" evidence="3"/>
<keyword evidence="15" id="KW-1185">Reference proteome</keyword>
<dbReference type="GO" id="GO:0016020">
    <property type="term" value="C:membrane"/>
    <property type="evidence" value="ECO:0007669"/>
    <property type="project" value="UniProtKB-SubCell"/>
</dbReference>
<dbReference type="InterPro" id="IPR003660">
    <property type="entry name" value="HAMP_dom"/>
</dbReference>
<dbReference type="Pfam" id="PF02518">
    <property type="entry name" value="HATPase_c"/>
    <property type="match status" value="1"/>
</dbReference>
<keyword evidence="10" id="KW-0175">Coiled coil</keyword>
<dbReference type="InterPro" id="IPR003661">
    <property type="entry name" value="HisK_dim/P_dom"/>
</dbReference>
<dbReference type="PRINTS" id="PR00344">
    <property type="entry name" value="BCTRLSENSOR"/>
</dbReference>
<dbReference type="SUPFAM" id="SSF55874">
    <property type="entry name" value="ATPase domain of HSP90 chaperone/DNA topoisomerase II/histidine kinase"/>
    <property type="match status" value="1"/>
</dbReference>
<evidence type="ECO:0000313" key="15">
    <source>
        <dbReference type="Proteomes" id="UP000019678"/>
    </source>
</evidence>
<dbReference type="Gene3D" id="1.10.287.130">
    <property type="match status" value="1"/>
</dbReference>
<feature type="transmembrane region" description="Helical" evidence="11">
    <location>
        <begin position="6"/>
        <end position="26"/>
    </location>
</feature>
<keyword evidence="6" id="KW-0547">Nucleotide-binding</keyword>
<dbReference type="eggNOG" id="COG2205">
    <property type="taxonomic scope" value="Bacteria"/>
</dbReference>
<evidence type="ECO:0000256" key="11">
    <source>
        <dbReference type="SAM" id="Phobius"/>
    </source>
</evidence>
<evidence type="ECO:0000256" key="2">
    <source>
        <dbReference type="ARBA" id="ARBA00004370"/>
    </source>
</evidence>
<name>A0A017T3X6_9BACT</name>
<dbReference type="GO" id="GO:0007234">
    <property type="term" value="P:osmosensory signaling via phosphorelay pathway"/>
    <property type="evidence" value="ECO:0007669"/>
    <property type="project" value="TreeGrafter"/>
</dbReference>
<feature type="transmembrane region" description="Helical" evidence="11">
    <location>
        <begin position="177"/>
        <end position="197"/>
    </location>
</feature>
<dbReference type="CDD" id="cd00082">
    <property type="entry name" value="HisKA"/>
    <property type="match status" value="1"/>
</dbReference>
<feature type="coiled-coil region" evidence="10">
    <location>
        <begin position="679"/>
        <end position="727"/>
    </location>
</feature>
<comment type="subcellular location">
    <subcellularLocation>
        <location evidence="2">Membrane</location>
    </subcellularLocation>
</comment>
<dbReference type="PANTHER" id="PTHR42878:SF7">
    <property type="entry name" value="SENSOR HISTIDINE KINASE GLRK"/>
    <property type="match status" value="1"/>
</dbReference>